<reference evidence="5" key="1">
    <citation type="submission" date="2018-06" db="EMBL/GenBank/DDBJ databases">
        <title>Genome assembly of Danube salmon.</title>
        <authorList>
            <person name="Macqueen D.J."/>
            <person name="Gundappa M.K."/>
        </authorList>
    </citation>
    <scope>NUCLEOTIDE SEQUENCE [LARGE SCALE GENOMIC DNA]</scope>
</reference>
<dbReference type="Proteomes" id="UP000314982">
    <property type="component" value="Unassembled WGS sequence"/>
</dbReference>
<evidence type="ECO:0000259" key="3">
    <source>
        <dbReference type="PROSITE" id="PS50137"/>
    </source>
</evidence>
<evidence type="ECO:0000256" key="1">
    <source>
        <dbReference type="PROSITE-ProRule" id="PRU00266"/>
    </source>
</evidence>
<dbReference type="GeneTree" id="ENSGT00940000157252"/>
<dbReference type="GO" id="GO:0008251">
    <property type="term" value="F:tRNA-specific adenosine deaminase activity"/>
    <property type="evidence" value="ECO:0007669"/>
    <property type="project" value="TreeGrafter"/>
</dbReference>
<sequence length="346" mass="38413">VCSCLNWGTDSSSAEVKENRHTRNQVDYSTIRQPAHHPSALYTDISRGLSRTTALQRKQPLVEGKDTSRGSDATCRKTMRTSWSVTKKNALVQLNELRPGLQYEIASWTGPVHAPVFAVGVEVNGLRFEGRGPTKKKAKMRAAEMALRSFIQFPNAPQAHITMGNLNFINHTAPTDFTSDQAVLVPDTLFKEFEPEANEDQFLYLRTDGKELPFEEPPAQMIGSSIVEELRPVALLNELRPGLKYICLMERVRGRPIRSFVMAVRVDGRIFEGCGRSKRLAKAQVAASALQDLFNISLGPETSINHTASWAKSSQLPQVGTLPSLTYCMSYEFNHNPNSVLSSYGG</sequence>
<dbReference type="Ensembl" id="ENSHHUT00000031033.1">
    <property type="protein sequence ID" value="ENSHHUP00000029796.1"/>
    <property type="gene ID" value="ENSHHUG00000018995.1"/>
</dbReference>
<dbReference type="Pfam" id="PF00035">
    <property type="entry name" value="dsrm"/>
    <property type="match status" value="2"/>
</dbReference>
<evidence type="ECO:0000256" key="2">
    <source>
        <dbReference type="SAM" id="MobiDB-lite"/>
    </source>
</evidence>
<dbReference type="PANTHER" id="PTHR10910">
    <property type="entry name" value="EUKARYOTE SPECIFIC DSRNA BINDING PROTEIN"/>
    <property type="match status" value="1"/>
</dbReference>
<dbReference type="InterPro" id="IPR014720">
    <property type="entry name" value="dsRBD_dom"/>
</dbReference>
<dbReference type="GO" id="GO:0005737">
    <property type="term" value="C:cytoplasm"/>
    <property type="evidence" value="ECO:0007669"/>
    <property type="project" value="TreeGrafter"/>
</dbReference>
<dbReference type="GO" id="GO:0006382">
    <property type="term" value="P:adenosine to inosine editing"/>
    <property type="evidence" value="ECO:0007669"/>
    <property type="project" value="TreeGrafter"/>
</dbReference>
<dbReference type="AlphaFoldDB" id="A0A4W5LU43"/>
<dbReference type="GO" id="GO:0006396">
    <property type="term" value="P:RNA processing"/>
    <property type="evidence" value="ECO:0007669"/>
    <property type="project" value="TreeGrafter"/>
</dbReference>
<keyword evidence="1" id="KW-0694">RNA-binding</keyword>
<evidence type="ECO:0000313" key="5">
    <source>
        <dbReference type="Proteomes" id="UP000314982"/>
    </source>
</evidence>
<dbReference type="PROSITE" id="PS50137">
    <property type="entry name" value="DS_RBD"/>
    <property type="match status" value="2"/>
</dbReference>
<organism evidence="4 5">
    <name type="scientific">Hucho hucho</name>
    <name type="common">huchen</name>
    <dbReference type="NCBI Taxonomy" id="62062"/>
    <lineage>
        <taxon>Eukaryota</taxon>
        <taxon>Metazoa</taxon>
        <taxon>Chordata</taxon>
        <taxon>Craniata</taxon>
        <taxon>Vertebrata</taxon>
        <taxon>Euteleostomi</taxon>
        <taxon>Actinopterygii</taxon>
        <taxon>Neopterygii</taxon>
        <taxon>Teleostei</taxon>
        <taxon>Protacanthopterygii</taxon>
        <taxon>Salmoniformes</taxon>
        <taxon>Salmonidae</taxon>
        <taxon>Salmoninae</taxon>
        <taxon>Hucho</taxon>
    </lineage>
</organism>
<dbReference type="FunFam" id="3.30.160.20:FF:000009">
    <property type="entry name" value="Adenosine deaminase RNA-specific B2 (inactive)"/>
    <property type="match status" value="1"/>
</dbReference>
<reference evidence="4" key="3">
    <citation type="submission" date="2025-09" db="UniProtKB">
        <authorList>
            <consortium name="Ensembl"/>
        </authorList>
    </citation>
    <scope>IDENTIFICATION</scope>
</reference>
<dbReference type="Gene3D" id="3.30.160.20">
    <property type="match status" value="2"/>
</dbReference>
<dbReference type="STRING" id="62062.ENSHHUP00000029796"/>
<feature type="domain" description="DRBM" evidence="3">
    <location>
        <begin position="258"/>
        <end position="295"/>
    </location>
</feature>
<dbReference type="PANTHER" id="PTHR10910:SF17">
    <property type="entry name" value="DOUBLE-STRANDED RNA-SPECIFIC EDITASE B2"/>
    <property type="match status" value="1"/>
</dbReference>
<dbReference type="GO" id="GO:0003725">
    <property type="term" value="F:double-stranded RNA binding"/>
    <property type="evidence" value="ECO:0007669"/>
    <property type="project" value="TreeGrafter"/>
</dbReference>
<proteinExistence type="predicted"/>
<reference evidence="4" key="2">
    <citation type="submission" date="2025-08" db="UniProtKB">
        <authorList>
            <consortium name="Ensembl"/>
        </authorList>
    </citation>
    <scope>IDENTIFICATION</scope>
</reference>
<name>A0A4W5LU43_9TELE</name>
<dbReference type="SMART" id="SM00358">
    <property type="entry name" value="DSRM"/>
    <property type="match status" value="2"/>
</dbReference>
<keyword evidence="5" id="KW-1185">Reference proteome</keyword>
<feature type="region of interest" description="Disordered" evidence="2">
    <location>
        <begin position="54"/>
        <end position="75"/>
    </location>
</feature>
<evidence type="ECO:0000313" key="4">
    <source>
        <dbReference type="Ensembl" id="ENSHHUP00000029796.1"/>
    </source>
</evidence>
<dbReference type="SUPFAM" id="SSF54768">
    <property type="entry name" value="dsRNA-binding domain-like"/>
    <property type="match status" value="2"/>
</dbReference>
<dbReference type="CDD" id="cd19896">
    <property type="entry name" value="DSRM_RED2_rpt1"/>
    <property type="match status" value="1"/>
</dbReference>
<accession>A0A4W5LU43</accession>
<dbReference type="InterPro" id="IPR044460">
    <property type="entry name" value="ADAR3_DSRM_1"/>
</dbReference>
<protein>
    <recommendedName>
        <fullName evidence="3">DRBM domain-containing protein</fullName>
    </recommendedName>
</protein>
<dbReference type="GO" id="GO:0003726">
    <property type="term" value="F:double-stranded RNA adenosine deaminase activity"/>
    <property type="evidence" value="ECO:0007669"/>
    <property type="project" value="TreeGrafter"/>
</dbReference>
<feature type="domain" description="DRBM" evidence="3">
    <location>
        <begin position="86"/>
        <end position="152"/>
    </location>
</feature>
<dbReference type="GO" id="GO:0005730">
    <property type="term" value="C:nucleolus"/>
    <property type="evidence" value="ECO:0007669"/>
    <property type="project" value="TreeGrafter"/>
</dbReference>